<keyword evidence="3" id="KW-1185">Reference proteome</keyword>
<evidence type="ECO:0000313" key="2">
    <source>
        <dbReference type="EMBL" id="KAG5846189.1"/>
    </source>
</evidence>
<accession>A0A9D3MCS9</accession>
<evidence type="ECO:0000313" key="3">
    <source>
        <dbReference type="Proteomes" id="UP001044222"/>
    </source>
</evidence>
<protein>
    <recommendedName>
        <fullName evidence="4">Secreted protein</fullName>
    </recommendedName>
</protein>
<dbReference type="EMBL" id="JAFIRN010000007">
    <property type="protein sequence ID" value="KAG5846189.1"/>
    <property type="molecule type" value="Genomic_DNA"/>
</dbReference>
<feature type="chain" id="PRO_5039314627" description="Secreted protein" evidence="1">
    <location>
        <begin position="22"/>
        <end position="145"/>
    </location>
</feature>
<gene>
    <name evidence="2" type="ORF">ANANG_G00147160</name>
</gene>
<reference evidence="2" key="1">
    <citation type="submission" date="2021-01" db="EMBL/GenBank/DDBJ databases">
        <title>A chromosome-scale assembly of European eel, Anguilla anguilla.</title>
        <authorList>
            <person name="Henkel C."/>
            <person name="Jong-Raadsen S.A."/>
            <person name="Dufour S."/>
            <person name="Weltzien F.-A."/>
            <person name="Palstra A.P."/>
            <person name="Pelster B."/>
            <person name="Spaink H.P."/>
            <person name="Van Den Thillart G.E."/>
            <person name="Jansen H."/>
            <person name="Zahm M."/>
            <person name="Klopp C."/>
            <person name="Cedric C."/>
            <person name="Louis A."/>
            <person name="Berthelot C."/>
            <person name="Parey E."/>
            <person name="Roest Crollius H."/>
            <person name="Montfort J."/>
            <person name="Robinson-Rechavi M."/>
            <person name="Bucao C."/>
            <person name="Bouchez O."/>
            <person name="Gislard M."/>
            <person name="Lluch J."/>
            <person name="Milhes M."/>
            <person name="Lampietro C."/>
            <person name="Lopez Roques C."/>
            <person name="Donnadieu C."/>
            <person name="Braasch I."/>
            <person name="Desvignes T."/>
            <person name="Postlethwait J."/>
            <person name="Bobe J."/>
            <person name="Guiguen Y."/>
            <person name="Dirks R."/>
        </authorList>
    </citation>
    <scope>NUCLEOTIDE SEQUENCE</scope>
    <source>
        <strain evidence="2">Tag_6206</strain>
        <tissue evidence="2">Liver</tissue>
    </source>
</reference>
<comment type="caution">
    <text evidence="2">The sequence shown here is derived from an EMBL/GenBank/DDBJ whole genome shotgun (WGS) entry which is preliminary data.</text>
</comment>
<proteinExistence type="predicted"/>
<dbReference type="Proteomes" id="UP001044222">
    <property type="component" value="Chromosome 7"/>
</dbReference>
<evidence type="ECO:0008006" key="4">
    <source>
        <dbReference type="Google" id="ProtNLM"/>
    </source>
</evidence>
<organism evidence="2 3">
    <name type="scientific">Anguilla anguilla</name>
    <name type="common">European freshwater eel</name>
    <name type="synonym">Muraena anguilla</name>
    <dbReference type="NCBI Taxonomy" id="7936"/>
    <lineage>
        <taxon>Eukaryota</taxon>
        <taxon>Metazoa</taxon>
        <taxon>Chordata</taxon>
        <taxon>Craniata</taxon>
        <taxon>Vertebrata</taxon>
        <taxon>Euteleostomi</taxon>
        <taxon>Actinopterygii</taxon>
        <taxon>Neopterygii</taxon>
        <taxon>Teleostei</taxon>
        <taxon>Anguilliformes</taxon>
        <taxon>Anguillidae</taxon>
        <taxon>Anguilla</taxon>
    </lineage>
</organism>
<feature type="signal peptide" evidence="1">
    <location>
        <begin position="1"/>
        <end position="21"/>
    </location>
</feature>
<evidence type="ECO:0000256" key="1">
    <source>
        <dbReference type="SAM" id="SignalP"/>
    </source>
</evidence>
<sequence length="145" mass="16804">MEQVLEVNAVLLLGLLQTVTGIICTDKIQMHFLKLPCCMSTDVDLQLGLKLSTCFQIPVPVQVFIYHAKQVDHACVMVIRPCSHFLFHKLPAALNDVISHLLCLYLLLLVKRFVPYLFKHSFTLHFEWLHSTFRQVTHRGQHFTY</sequence>
<dbReference type="AlphaFoldDB" id="A0A9D3MCS9"/>
<name>A0A9D3MCS9_ANGAN</name>
<keyword evidence="1" id="KW-0732">Signal</keyword>